<name>A0A0F9S6Q1_9ZZZZ</name>
<evidence type="ECO:0000313" key="1">
    <source>
        <dbReference type="EMBL" id="KKN57947.1"/>
    </source>
</evidence>
<organism evidence="1">
    <name type="scientific">marine sediment metagenome</name>
    <dbReference type="NCBI Taxonomy" id="412755"/>
    <lineage>
        <taxon>unclassified sequences</taxon>
        <taxon>metagenomes</taxon>
        <taxon>ecological metagenomes</taxon>
    </lineage>
</organism>
<accession>A0A0F9S6Q1</accession>
<proteinExistence type="predicted"/>
<evidence type="ECO:0008006" key="2">
    <source>
        <dbReference type="Google" id="ProtNLM"/>
    </source>
</evidence>
<comment type="caution">
    <text evidence="1">The sequence shown here is derived from an EMBL/GenBank/DDBJ whole genome shotgun (WGS) entry which is preliminary data.</text>
</comment>
<sequence length="336" mass="37917">MFKMLLNEKIGIYLDQIKQIKGVENAVLTQRDGNPIQSTGVWFSKDEIFNVSSATSAIFNVGIHLHPKDLKYILIEGKKAKILIAPLNSPIHSSLNRILELQRIIDDKHEFFIAITAQPNINLGGIFLQTSECLRKIKMSLITSGESFKPPLIQFNNQKIQNIIEGFNVKENDEIDFNLSPFSLSLSKSVSLGLRKVLDNISLTIPDLNYAFVSIEGGFIASKLLKKIDMSPEKLDKISAMSYSLFQTANRCAWLLKKMPAESILLDCQNSFQFIDGLGKSIFSTVIGKVRQKLGLIRLILPQFTQRINLLLKEASNIQDFRTFDIKRMLGELVIK</sequence>
<reference evidence="1" key="1">
    <citation type="journal article" date="2015" name="Nature">
        <title>Complex archaea that bridge the gap between prokaryotes and eukaryotes.</title>
        <authorList>
            <person name="Spang A."/>
            <person name="Saw J.H."/>
            <person name="Jorgensen S.L."/>
            <person name="Zaremba-Niedzwiedzka K."/>
            <person name="Martijn J."/>
            <person name="Lind A.E."/>
            <person name="van Eijk R."/>
            <person name="Schleper C."/>
            <person name="Guy L."/>
            <person name="Ettema T.J."/>
        </authorList>
    </citation>
    <scope>NUCLEOTIDE SEQUENCE</scope>
</reference>
<dbReference type="SUPFAM" id="SSF103196">
    <property type="entry name" value="Roadblock/LC7 domain"/>
    <property type="match status" value="2"/>
</dbReference>
<dbReference type="AlphaFoldDB" id="A0A0F9S6Q1"/>
<dbReference type="Gene3D" id="3.30.450.30">
    <property type="entry name" value="Dynein light chain 2a, cytoplasmic"/>
    <property type="match status" value="2"/>
</dbReference>
<dbReference type="EMBL" id="LAZR01000782">
    <property type="protein sequence ID" value="KKN57947.1"/>
    <property type="molecule type" value="Genomic_DNA"/>
</dbReference>
<protein>
    <recommendedName>
        <fullName evidence="2">Roadblock/LAMTOR2 domain-containing protein</fullName>
    </recommendedName>
</protein>
<gene>
    <name evidence="1" type="ORF">LCGC14_0557300</name>
</gene>